<dbReference type="HOGENOM" id="CLU_1842187_0_0_11"/>
<dbReference type="AlphaFoldDB" id="Q0RCD0"/>
<reference evidence="2 3" key="1">
    <citation type="journal article" date="2007" name="Genome Res.">
        <title>Genome characteristics of facultatively symbiotic Frankia sp. strains reflect host range and host plant biogeography.</title>
        <authorList>
            <person name="Normand P."/>
            <person name="Lapierre P."/>
            <person name="Tisa L.S."/>
            <person name="Gogarten J.P."/>
            <person name="Alloisio N."/>
            <person name="Bagnarol E."/>
            <person name="Bassi C.A."/>
            <person name="Berry A.M."/>
            <person name="Bickhart D.M."/>
            <person name="Choisne N."/>
            <person name="Couloux A."/>
            <person name="Cournoyer B."/>
            <person name="Cruveiller S."/>
            <person name="Daubin V."/>
            <person name="Demange N."/>
            <person name="Francino M.P."/>
            <person name="Goltsman E."/>
            <person name="Huang Y."/>
            <person name="Kopp O.R."/>
            <person name="Labarre L."/>
            <person name="Lapidus A."/>
            <person name="Lavire C."/>
            <person name="Marechal J."/>
            <person name="Martinez M."/>
            <person name="Mastronunzio J.E."/>
            <person name="Mullin B.C."/>
            <person name="Niemann J."/>
            <person name="Pujic P."/>
            <person name="Rawnsley T."/>
            <person name="Rouy Z."/>
            <person name="Schenowitz C."/>
            <person name="Sellstedt A."/>
            <person name="Tavares F."/>
            <person name="Tomkins J.P."/>
            <person name="Vallenet D."/>
            <person name="Valverde C."/>
            <person name="Wall L.G."/>
            <person name="Wang Y."/>
            <person name="Medigue C."/>
            <person name="Benson D.R."/>
        </authorList>
    </citation>
    <scope>NUCLEOTIDE SEQUENCE [LARGE SCALE GENOMIC DNA]</scope>
    <source>
        <strain evidence="3">DSM 45986 / CECT 9034 / ACN14a</strain>
    </source>
</reference>
<feature type="compositionally biased region" description="Basic and acidic residues" evidence="1">
    <location>
        <begin position="13"/>
        <end position="25"/>
    </location>
</feature>
<dbReference type="STRING" id="326424.FRAAL6273"/>
<dbReference type="EMBL" id="CT573213">
    <property type="protein sequence ID" value="CAJ64896.1"/>
    <property type="molecule type" value="Genomic_DNA"/>
</dbReference>
<evidence type="ECO:0000313" key="2">
    <source>
        <dbReference type="EMBL" id="CAJ64896.1"/>
    </source>
</evidence>
<feature type="region of interest" description="Disordered" evidence="1">
    <location>
        <begin position="1"/>
        <end position="25"/>
    </location>
</feature>
<gene>
    <name evidence="2" type="ordered locus">FRAAL6273</name>
</gene>
<dbReference type="RefSeq" id="WP_011607322.1">
    <property type="nucleotide sequence ID" value="NC_008278.1"/>
</dbReference>
<name>Q0RCD0_FRAAA</name>
<sequence length="139" mass="15477">MGLVTVTPQEAGDAARPDSRADADAARRRAEIRAFVRTHHPDRGGDPDAFAEGLRALRAGQPTTGRSTTGRWAEADSGPTAYRRRTVAEHLAGWVAERGRGWRGAARRQVVTARWGRRLGVRWVHRRQAQRAQRGPRVR</sequence>
<accession>Q0RCD0</accession>
<evidence type="ECO:0008006" key="4">
    <source>
        <dbReference type="Google" id="ProtNLM"/>
    </source>
</evidence>
<dbReference type="Proteomes" id="UP000000657">
    <property type="component" value="Chromosome"/>
</dbReference>
<evidence type="ECO:0000313" key="3">
    <source>
        <dbReference type="Proteomes" id="UP000000657"/>
    </source>
</evidence>
<feature type="region of interest" description="Disordered" evidence="1">
    <location>
        <begin position="59"/>
        <end position="78"/>
    </location>
</feature>
<keyword evidence="3" id="KW-1185">Reference proteome</keyword>
<feature type="compositionally biased region" description="Polar residues" evidence="1">
    <location>
        <begin position="61"/>
        <end position="70"/>
    </location>
</feature>
<evidence type="ECO:0000256" key="1">
    <source>
        <dbReference type="SAM" id="MobiDB-lite"/>
    </source>
</evidence>
<proteinExistence type="predicted"/>
<protein>
    <recommendedName>
        <fullName evidence="4">J domain-containing protein</fullName>
    </recommendedName>
</protein>
<dbReference type="KEGG" id="fal:FRAAL6273"/>
<organism evidence="2 3">
    <name type="scientific">Frankia alni (strain DSM 45986 / CECT 9034 / ACN14a)</name>
    <dbReference type="NCBI Taxonomy" id="326424"/>
    <lineage>
        <taxon>Bacteria</taxon>
        <taxon>Bacillati</taxon>
        <taxon>Actinomycetota</taxon>
        <taxon>Actinomycetes</taxon>
        <taxon>Frankiales</taxon>
        <taxon>Frankiaceae</taxon>
        <taxon>Frankia</taxon>
    </lineage>
</organism>